<reference evidence="8 9" key="1">
    <citation type="journal article" date="2010" name="Cell">
        <title>The genome of Naegleria gruberi illuminates early eukaryotic versatility.</title>
        <authorList>
            <person name="Fritz-Laylin L.K."/>
            <person name="Prochnik S.E."/>
            <person name="Ginger M.L."/>
            <person name="Dacks J.B."/>
            <person name="Carpenter M.L."/>
            <person name="Field M.C."/>
            <person name="Kuo A."/>
            <person name="Paredez A."/>
            <person name="Chapman J."/>
            <person name="Pham J."/>
            <person name="Shu S."/>
            <person name="Neupane R."/>
            <person name="Cipriano M."/>
            <person name="Mancuso J."/>
            <person name="Tu H."/>
            <person name="Salamov A."/>
            <person name="Lindquist E."/>
            <person name="Shapiro H."/>
            <person name="Lucas S."/>
            <person name="Grigoriev I.V."/>
            <person name="Cande W.Z."/>
            <person name="Fulton C."/>
            <person name="Rokhsar D.S."/>
            <person name="Dawson S.C."/>
        </authorList>
    </citation>
    <scope>NUCLEOTIDE SEQUENCE [LARGE SCALE GENOMIC DNA]</scope>
    <source>
        <strain evidence="8 9">NEG-M</strain>
    </source>
</reference>
<dbReference type="GO" id="GO:0006606">
    <property type="term" value="P:protein import into nucleus"/>
    <property type="evidence" value="ECO:0007669"/>
    <property type="project" value="TreeGrafter"/>
</dbReference>
<keyword evidence="5 7" id="KW-0906">Nuclear pore complex</keyword>
<dbReference type="InterPro" id="IPR007252">
    <property type="entry name" value="Nup84/Nup107"/>
</dbReference>
<dbReference type="VEuPathDB" id="AmoebaDB:NAEGRDRAFT_77942"/>
<dbReference type="EMBL" id="GG738846">
    <property type="protein sequence ID" value="EFC50185.1"/>
    <property type="molecule type" value="Genomic_DNA"/>
</dbReference>
<evidence type="ECO:0000256" key="4">
    <source>
        <dbReference type="ARBA" id="ARBA00023010"/>
    </source>
</evidence>
<accession>D2UZM6</accession>
<evidence type="ECO:0000256" key="5">
    <source>
        <dbReference type="ARBA" id="ARBA00023132"/>
    </source>
</evidence>
<dbReference type="OrthoDB" id="3098at2759"/>
<dbReference type="GeneID" id="8863466"/>
<comment type="function">
    <text evidence="7">Functions as a component of the nuclear pore complex (NPC).</text>
</comment>
<name>D2UZM6_NAEGR</name>
<evidence type="ECO:0000256" key="1">
    <source>
        <dbReference type="ARBA" id="ARBA00022448"/>
    </source>
</evidence>
<evidence type="ECO:0000256" key="2">
    <source>
        <dbReference type="ARBA" id="ARBA00022816"/>
    </source>
</evidence>
<dbReference type="InParanoid" id="D2UZM6"/>
<comment type="subunit">
    <text evidence="7">Part of the nuclear pore complex (NPC).</text>
</comment>
<keyword evidence="7" id="KW-0472">Membrane</keyword>
<keyword evidence="4 7" id="KW-0811">Translocation</keyword>
<comment type="subcellular location">
    <subcellularLocation>
        <location evidence="7">Nucleus</location>
        <location evidence="7">Nuclear pore complex</location>
    </subcellularLocation>
    <subcellularLocation>
        <location evidence="7">Nucleus membrane</location>
    </subcellularLocation>
</comment>
<dbReference type="GO" id="GO:0006406">
    <property type="term" value="P:mRNA export from nucleus"/>
    <property type="evidence" value="ECO:0007669"/>
    <property type="project" value="TreeGrafter"/>
</dbReference>
<dbReference type="GO" id="GO:0000973">
    <property type="term" value="P:post-transcriptional tethering of RNA polymerase II gene DNA at nuclear periphery"/>
    <property type="evidence" value="ECO:0007669"/>
    <property type="project" value="TreeGrafter"/>
</dbReference>
<dbReference type="Proteomes" id="UP000006671">
    <property type="component" value="Unassembled WGS sequence"/>
</dbReference>
<dbReference type="FunCoup" id="D2UZM6">
    <property type="interactions" value="492"/>
</dbReference>
<dbReference type="GO" id="GO:0031080">
    <property type="term" value="C:nuclear pore outer ring"/>
    <property type="evidence" value="ECO:0007669"/>
    <property type="project" value="TreeGrafter"/>
</dbReference>
<dbReference type="Pfam" id="PF04121">
    <property type="entry name" value="Nup84_Nup100"/>
    <property type="match status" value="1"/>
</dbReference>
<keyword evidence="6 7" id="KW-0539">Nucleus</keyword>
<evidence type="ECO:0000256" key="7">
    <source>
        <dbReference type="RuleBase" id="RU365072"/>
    </source>
</evidence>
<dbReference type="Gene3D" id="1.10.3450.20">
    <property type="match status" value="1"/>
</dbReference>
<evidence type="ECO:0000256" key="3">
    <source>
        <dbReference type="ARBA" id="ARBA00022927"/>
    </source>
</evidence>
<evidence type="ECO:0000256" key="6">
    <source>
        <dbReference type="ARBA" id="ARBA00023242"/>
    </source>
</evidence>
<keyword evidence="9" id="KW-1185">Reference proteome</keyword>
<dbReference type="PANTHER" id="PTHR13003">
    <property type="entry name" value="NUP107-RELATED"/>
    <property type="match status" value="1"/>
</dbReference>
<organism evidence="9">
    <name type="scientific">Naegleria gruberi</name>
    <name type="common">Amoeba</name>
    <dbReference type="NCBI Taxonomy" id="5762"/>
    <lineage>
        <taxon>Eukaryota</taxon>
        <taxon>Discoba</taxon>
        <taxon>Heterolobosea</taxon>
        <taxon>Tetramitia</taxon>
        <taxon>Eutetramitia</taxon>
        <taxon>Vahlkampfiidae</taxon>
        <taxon>Naegleria</taxon>
    </lineage>
</organism>
<dbReference type="GO" id="GO:0017056">
    <property type="term" value="F:structural constituent of nuclear pore"/>
    <property type="evidence" value="ECO:0007669"/>
    <property type="project" value="UniProtKB-UniRule"/>
</dbReference>
<dbReference type="RefSeq" id="XP_002682929.1">
    <property type="nucleotide sequence ID" value="XM_002682883.1"/>
</dbReference>
<dbReference type="STRING" id="5762.D2UZM6"/>
<keyword evidence="2" id="KW-0509">mRNA transport</keyword>
<comment type="similarity">
    <text evidence="7">Belongs to the nucleoporin Nup84/Nup107 family.</text>
</comment>
<proteinExistence type="inferred from homology"/>
<dbReference type="KEGG" id="ngr:NAEGRDRAFT_77942"/>
<evidence type="ECO:0000313" key="9">
    <source>
        <dbReference type="Proteomes" id="UP000006671"/>
    </source>
</evidence>
<dbReference type="Gene3D" id="1.20.190.50">
    <property type="match status" value="1"/>
</dbReference>
<evidence type="ECO:0000313" key="8">
    <source>
        <dbReference type="EMBL" id="EFC50185.1"/>
    </source>
</evidence>
<dbReference type="PANTHER" id="PTHR13003:SF2">
    <property type="entry name" value="NUCLEAR PORE COMPLEX PROTEIN NUP107"/>
    <property type="match status" value="1"/>
</dbReference>
<dbReference type="eggNOG" id="KOG1964">
    <property type="taxonomic scope" value="Eukaryota"/>
</dbReference>
<keyword evidence="1 7" id="KW-0813">Transport</keyword>
<keyword evidence="3" id="KW-0653">Protein transport</keyword>
<sequence>MEGNKFYPMSFNFGGGNNNTRKQHLDDDYQMISGNNNLMMDVSPNDDQMISDDDTQPLRLVSDDDEENLKQQHEDNLDNVIDIYERNYRMEEIKNSNTLLDSKFMEVLDQSFSDSHVVLAKRFEKICERKVQELQEIYQKTYFLPDEQHLKVGKEYTTLKLEKFTWELLYLLFEDEKKSLDNISDHLNQQELKKFVWRVSHKEVVNQMMKTGSEFRKLQIIVNWLEENAKEKVDVENEGAWLFTSRGGEYVDPDSIYKNNNLDENDLRQERIIIKKTWALVRSGQIEEAQKFCRMHNQFWRASTLSGSELYHNPRLMPGACENEETVGNQNRFVYLNTILSILKSDTVNDDEIHQYERAIYGSIAGDLNSILPCCISWEDYLWAYCKSTMLYLINQELAKYVPNDSEDKLYVGSVLDSLKSNSRSLLEIVQSVNTSSNEKIKIDAVQYHHVIQSYIICSQIPNLVQYLLDSVNNPAEYTMSYLANLSRFSAHFILTWISLNGSFEKDECKDAIIVKYIHYLIASKQFESIAFYTKFIHNRNDTNVTYDYRSDVYAKSIIAIEKSEKENSKNLRSMLIAKAKEQGLNIQEIATIVAQKTLEQKASQDEVTNMFDAAFFLDPKNNPLKNLRERQTTELDIKKINSIDWLCIEDINPFNCLLQTNLLIREFIDQGKLGAFELLMKKLHEQLDSKLDDVGLDSRQETIFKEYMFWTLYEKAITTYVSWNTHIKERPTFTTQEGPFRTQADKIKYQSDLSQFNNTILKKWTQENEIFLKQAKDNHLAIVQSPWLTIENVDDSTKQEFAKLKQKCIPDIVFCLYQLLSFAEEYDACMQLADIIADDTRGLYKCFSQKQLIDFLKLMSVCELLFIDKQQKEGNTVN</sequence>
<dbReference type="AlphaFoldDB" id="D2UZM6"/>
<gene>
    <name evidence="8" type="ORF">NAEGRDRAFT_77942</name>
</gene>
<dbReference type="OMA" id="MAHIVLF"/>
<protein>
    <recommendedName>
        <fullName evidence="7">Nuclear pore complex protein</fullName>
    </recommendedName>
</protein>
<dbReference type="GO" id="GO:0031965">
    <property type="term" value="C:nuclear membrane"/>
    <property type="evidence" value="ECO:0007669"/>
    <property type="project" value="UniProtKB-SubCell"/>
</dbReference>